<dbReference type="Pfam" id="PF03524">
    <property type="entry name" value="CagX"/>
    <property type="match status" value="1"/>
</dbReference>
<accession>A0ABU4KR67</accession>
<sequence>MRRSLSLLALAAGLALASPVAAQAPLDPRIRELAYDPAAVYRIAGAFRTATQIVFSPDETIRHAAIGDSVAWEVAAEGSVLFLKPRERHQATNLLVVTERAGVIRHYAFELVAREPGDRSAIAYQVRFRYPADDQAEAARALAVQAEAVEQRLIGLELERGVVEGTRNLAWSAQGDAALQPSEVSDNGRFTVLRFPGVQPLPAVFEVGEDGAERLIPYDVRGEFVVIHGVTRGLRLRRGQLVLCLFNDAYDARGVAVGTGTASPAVDRGPLGGRS</sequence>
<evidence type="ECO:0000256" key="1">
    <source>
        <dbReference type="ARBA" id="ARBA00006135"/>
    </source>
</evidence>
<feature type="chain" id="PRO_5046826035" evidence="3">
    <location>
        <begin position="23"/>
        <end position="275"/>
    </location>
</feature>
<evidence type="ECO:0000313" key="5">
    <source>
        <dbReference type="Proteomes" id="UP001272940"/>
    </source>
</evidence>
<dbReference type="EMBL" id="JAMYEC010000005">
    <property type="protein sequence ID" value="MDX2335317.1"/>
    <property type="molecule type" value="Genomic_DNA"/>
</dbReference>
<feature type="signal peptide" evidence="3">
    <location>
        <begin position="1"/>
        <end position="22"/>
    </location>
</feature>
<evidence type="ECO:0000256" key="2">
    <source>
        <dbReference type="ARBA" id="ARBA00022729"/>
    </source>
</evidence>
<dbReference type="RefSeq" id="WP_157076428.1">
    <property type="nucleotide sequence ID" value="NZ_JAMYEC010000005.1"/>
</dbReference>
<keyword evidence="5" id="KW-1185">Reference proteome</keyword>
<reference evidence="4 5" key="1">
    <citation type="journal article" date="2023" name="FEMS Microbes">
        <title>Whole genomes of deep-sea sponge-associated bacteria exhibit high novel natural product potential.</title>
        <authorList>
            <person name="Hesketh-Best P.J."/>
            <person name="January G.G."/>
            <person name="Koch M.J."/>
            <person name="Warburton P.J."/>
            <person name="Howell K.L."/>
            <person name="Upton M."/>
        </authorList>
    </citation>
    <scope>NUCLEOTIDE SEQUENCE [LARGE SCALE GENOMIC DNA]</scope>
    <source>
        <strain evidence="4 5">PC206-O</strain>
    </source>
</reference>
<proteinExistence type="inferred from homology"/>
<comment type="similarity">
    <text evidence="1">Belongs to the TrbG/VirB9 family.</text>
</comment>
<dbReference type="CDD" id="cd06911">
    <property type="entry name" value="VirB9_CagX_TrbG"/>
    <property type="match status" value="1"/>
</dbReference>
<protein>
    <submittedName>
        <fullName evidence="4">TrbG/VirB9 family P-type conjugative transfer protein</fullName>
    </submittedName>
</protein>
<dbReference type="Proteomes" id="UP001272940">
    <property type="component" value="Unassembled WGS sequence"/>
</dbReference>
<dbReference type="InterPro" id="IPR033645">
    <property type="entry name" value="VirB9/CagX/TrbG_C"/>
</dbReference>
<evidence type="ECO:0000256" key="3">
    <source>
        <dbReference type="SAM" id="SignalP"/>
    </source>
</evidence>
<gene>
    <name evidence="4" type="ORF">NJD11_10260</name>
</gene>
<keyword evidence="2 3" id="KW-0732">Signal</keyword>
<comment type="caution">
    <text evidence="4">The sequence shown here is derived from an EMBL/GenBank/DDBJ whole genome shotgun (WGS) entry which is preliminary data.</text>
</comment>
<dbReference type="Gene3D" id="2.60.40.2500">
    <property type="match status" value="1"/>
</dbReference>
<dbReference type="InterPro" id="IPR038161">
    <property type="entry name" value="VirB9/CagX/TrbG_C_sf"/>
</dbReference>
<dbReference type="InterPro" id="IPR010258">
    <property type="entry name" value="Conjugal_tfr_TrbG/VirB9/CagX"/>
</dbReference>
<organism evidence="4 5">
    <name type="scientific">Brevundimonas vesicularis</name>
    <name type="common">Pseudomonas vesicularis</name>
    <dbReference type="NCBI Taxonomy" id="41276"/>
    <lineage>
        <taxon>Bacteria</taxon>
        <taxon>Pseudomonadati</taxon>
        <taxon>Pseudomonadota</taxon>
        <taxon>Alphaproteobacteria</taxon>
        <taxon>Caulobacterales</taxon>
        <taxon>Caulobacteraceae</taxon>
        <taxon>Brevundimonas</taxon>
    </lineage>
</organism>
<name>A0ABU4KR67_BREVE</name>
<evidence type="ECO:0000313" key="4">
    <source>
        <dbReference type="EMBL" id="MDX2335317.1"/>
    </source>
</evidence>